<dbReference type="Gene3D" id="3.90.1200.10">
    <property type="match status" value="1"/>
</dbReference>
<dbReference type="RefSeq" id="WP_096862736.1">
    <property type="nucleotide sequence ID" value="NZ_CP023668.1"/>
</dbReference>
<sequence>MKTPQGLTNEISLKNNIMTKTSNKYVDYFLNRKAEASLYEQLKSKKNLDFILHPIKWGFNPDKTFYSEWIYYSNAYTFVDKPAMLQDDEVLKKVITTIEKYHEIEVDMPMFQPHDYLEKFRSKIKNPLIDLSSYESKLNEVISRFFDGDFKIVLSHNDMVPGNFLFVDNELKFIDFEYSLKNIYLFDFGGFITETLPVNKFNDFMNLLNLNQKEKDKLSQLVFYQYILWINWSTYMYETSNKDVYRQLAYLMKEKLDNFNNLTF</sequence>
<evidence type="ECO:0000313" key="1">
    <source>
        <dbReference type="EMBL" id="ATG97448.1"/>
    </source>
</evidence>
<dbReference type="GO" id="GO:0005737">
    <property type="term" value="C:cytoplasm"/>
    <property type="evidence" value="ECO:0007669"/>
    <property type="project" value="TreeGrafter"/>
</dbReference>
<gene>
    <name evidence="1" type="ORF">CP520_01585</name>
</gene>
<dbReference type="AlphaFoldDB" id="A0A291IRT2"/>
<dbReference type="GO" id="GO:0004305">
    <property type="term" value="F:ethanolamine kinase activity"/>
    <property type="evidence" value="ECO:0007669"/>
    <property type="project" value="TreeGrafter"/>
</dbReference>
<dbReference type="PANTHER" id="PTHR22603">
    <property type="entry name" value="CHOLINE/ETHANOALAMINE KINASE"/>
    <property type="match status" value="1"/>
</dbReference>
<dbReference type="SUPFAM" id="SSF56112">
    <property type="entry name" value="Protein kinase-like (PK-like)"/>
    <property type="match status" value="1"/>
</dbReference>
<dbReference type="GO" id="GO:0006646">
    <property type="term" value="P:phosphatidylethanolamine biosynthetic process"/>
    <property type="evidence" value="ECO:0007669"/>
    <property type="project" value="TreeGrafter"/>
</dbReference>
<evidence type="ECO:0000313" key="2">
    <source>
        <dbReference type="Proteomes" id="UP000232227"/>
    </source>
</evidence>
<dbReference type="KEGG" id="mlac:CP520_01585"/>
<keyword evidence="2" id="KW-1185">Reference proteome</keyword>
<accession>A0A291IRT2</accession>
<dbReference type="PANTHER" id="PTHR22603:SF66">
    <property type="entry name" value="ETHANOLAMINE KINASE"/>
    <property type="match status" value="1"/>
</dbReference>
<dbReference type="Proteomes" id="UP000232227">
    <property type="component" value="Chromosome"/>
</dbReference>
<reference evidence="1 2" key="1">
    <citation type="submission" date="2017-09" db="EMBL/GenBank/DDBJ databases">
        <title>SPAdes assembly of the Mesoplasma lactucae genome.</title>
        <authorList>
            <person name="Knight T.F."/>
            <person name="Rubinstein R."/>
            <person name="Citino T."/>
        </authorList>
    </citation>
    <scope>NUCLEOTIDE SEQUENCE [LARGE SCALE GENOMIC DNA]</scope>
    <source>
        <strain evidence="1 2">831-C4</strain>
    </source>
</reference>
<protein>
    <submittedName>
        <fullName evidence="1">Uncharacterized protein</fullName>
    </submittedName>
</protein>
<dbReference type="OrthoDB" id="9803871at2"/>
<organism evidence="1 2">
    <name type="scientific">Mesoplasma lactucae ATCC 49193</name>
    <dbReference type="NCBI Taxonomy" id="81460"/>
    <lineage>
        <taxon>Bacteria</taxon>
        <taxon>Bacillati</taxon>
        <taxon>Mycoplasmatota</taxon>
        <taxon>Mollicutes</taxon>
        <taxon>Entomoplasmatales</taxon>
        <taxon>Entomoplasmataceae</taxon>
        <taxon>Mesoplasma</taxon>
    </lineage>
</organism>
<dbReference type="Pfam" id="PF01633">
    <property type="entry name" value="Choline_kinase"/>
    <property type="match status" value="1"/>
</dbReference>
<dbReference type="EMBL" id="CP023668">
    <property type="protein sequence ID" value="ATG97448.1"/>
    <property type="molecule type" value="Genomic_DNA"/>
</dbReference>
<name>A0A291IRT2_9MOLU</name>
<dbReference type="InterPro" id="IPR011009">
    <property type="entry name" value="Kinase-like_dom_sf"/>
</dbReference>
<proteinExistence type="predicted"/>